<dbReference type="RefSeq" id="XP_031854521.1">
    <property type="nucleotide sequence ID" value="XM_031998630.1"/>
</dbReference>
<keyword evidence="3" id="KW-0813">Transport</keyword>
<evidence type="ECO:0000256" key="1">
    <source>
        <dbReference type="ARBA" id="ARBA00004253"/>
    </source>
</evidence>
<evidence type="ECO:0000256" key="12">
    <source>
        <dbReference type="SAM" id="MobiDB-lite"/>
    </source>
</evidence>
<accession>A0A5E8BX88</accession>
<dbReference type="GO" id="GO:0005053">
    <property type="term" value="F:peroxisome matrix targeting signal-2 binding"/>
    <property type="evidence" value="ECO:0007669"/>
    <property type="project" value="InterPro"/>
</dbReference>
<dbReference type="OrthoDB" id="273771at2759"/>
<evidence type="ECO:0000256" key="7">
    <source>
        <dbReference type="ARBA" id="ARBA00022927"/>
    </source>
</evidence>
<dbReference type="InterPro" id="IPR044536">
    <property type="entry name" value="PEX7"/>
</dbReference>
<evidence type="ECO:0000256" key="6">
    <source>
        <dbReference type="ARBA" id="ARBA00022737"/>
    </source>
</evidence>
<dbReference type="EMBL" id="CABVLU010000003">
    <property type="protein sequence ID" value="VVT54117.1"/>
    <property type="molecule type" value="Genomic_DNA"/>
</dbReference>
<dbReference type="InterPro" id="IPR020472">
    <property type="entry name" value="WD40_PAC1"/>
</dbReference>
<feature type="repeat" description="WD" evidence="11">
    <location>
        <begin position="331"/>
        <end position="363"/>
    </location>
</feature>
<comment type="similarity">
    <text evidence="9">Belongs to the WD repeat peroxin-7 family.</text>
</comment>
<dbReference type="SMART" id="SM00320">
    <property type="entry name" value="WD40"/>
    <property type="match status" value="6"/>
</dbReference>
<reference evidence="13 14" key="1">
    <citation type="submission" date="2019-09" db="EMBL/GenBank/DDBJ databases">
        <authorList>
            <person name="Brejova B."/>
        </authorList>
    </citation>
    <scope>NUCLEOTIDE SEQUENCE [LARGE SCALE GENOMIC DNA]</scope>
</reference>
<dbReference type="InterPro" id="IPR001680">
    <property type="entry name" value="WD40_rpt"/>
</dbReference>
<evidence type="ECO:0000256" key="10">
    <source>
        <dbReference type="ARBA" id="ARBA00032565"/>
    </source>
</evidence>
<proteinExistence type="inferred from homology"/>
<dbReference type="AlphaFoldDB" id="A0A5E8BX88"/>
<dbReference type="Pfam" id="PF00400">
    <property type="entry name" value="WD40"/>
    <property type="match status" value="4"/>
</dbReference>
<gene>
    <name evidence="13" type="ORF">SAPINGB_P003915</name>
</gene>
<dbReference type="PROSITE" id="PS00678">
    <property type="entry name" value="WD_REPEATS_1"/>
    <property type="match status" value="1"/>
</dbReference>
<name>A0A5E8BX88_9ASCO</name>
<evidence type="ECO:0000256" key="4">
    <source>
        <dbReference type="ARBA" id="ARBA00022490"/>
    </source>
</evidence>
<dbReference type="InterPro" id="IPR015943">
    <property type="entry name" value="WD40/YVTN_repeat-like_dom_sf"/>
</dbReference>
<keyword evidence="7" id="KW-0653">Protein transport</keyword>
<feature type="compositionally biased region" description="Low complexity" evidence="12">
    <location>
        <begin position="195"/>
        <end position="206"/>
    </location>
</feature>
<dbReference type="PRINTS" id="PR00320">
    <property type="entry name" value="GPROTEINBRPT"/>
</dbReference>
<evidence type="ECO:0000256" key="3">
    <source>
        <dbReference type="ARBA" id="ARBA00022448"/>
    </source>
</evidence>
<comment type="subcellular location">
    <subcellularLocation>
        <location evidence="2">Cytoplasm</location>
        <location evidence="2">Cytosol</location>
    </subcellularLocation>
    <subcellularLocation>
        <location evidence="1">Peroxisome matrix</location>
    </subcellularLocation>
</comment>
<feature type="region of interest" description="Disordered" evidence="12">
    <location>
        <begin position="181"/>
        <end position="222"/>
    </location>
</feature>
<dbReference type="GeneID" id="43582730"/>
<evidence type="ECO:0000256" key="2">
    <source>
        <dbReference type="ARBA" id="ARBA00004514"/>
    </source>
</evidence>
<dbReference type="PROSITE" id="PS50294">
    <property type="entry name" value="WD_REPEATS_REGION"/>
    <property type="match status" value="1"/>
</dbReference>
<keyword evidence="4" id="KW-0963">Cytoplasm</keyword>
<dbReference type="GO" id="GO:0016558">
    <property type="term" value="P:protein import into peroxisome matrix"/>
    <property type="evidence" value="ECO:0007669"/>
    <property type="project" value="InterPro"/>
</dbReference>
<dbReference type="Proteomes" id="UP000398389">
    <property type="component" value="Unassembled WGS sequence"/>
</dbReference>
<dbReference type="PROSITE" id="PS50082">
    <property type="entry name" value="WD_REPEATS_2"/>
    <property type="match status" value="3"/>
</dbReference>
<protein>
    <recommendedName>
        <fullName evidence="10">Peroxin-7</fullName>
    </recommendedName>
</protein>
<evidence type="ECO:0000256" key="11">
    <source>
        <dbReference type="PROSITE-ProRule" id="PRU00221"/>
    </source>
</evidence>
<dbReference type="SUPFAM" id="SSF50978">
    <property type="entry name" value="WD40 repeat-like"/>
    <property type="match status" value="1"/>
</dbReference>
<dbReference type="InterPro" id="IPR019775">
    <property type="entry name" value="WD40_repeat_CS"/>
</dbReference>
<evidence type="ECO:0000313" key="13">
    <source>
        <dbReference type="EMBL" id="VVT54117.1"/>
    </source>
</evidence>
<dbReference type="PANTHER" id="PTHR46027">
    <property type="entry name" value="PEROXISOMAL TARGETING SIGNAL 2 RECEPTOR"/>
    <property type="match status" value="1"/>
</dbReference>
<sequence length="429" mass="45866">MLSYRTQGFNPYSVAYSPFFDSKIAVAAAANFGLVGNGRLYVLNLTDSGQILPQAYFDTQDGLFDLAWSEVHENQVVASSGDGTIKLFDLATASPPPPATGFVGAAAPPTAGKINFPIQVYKEHTREVFSVNWNLAQKHLFCTSSWDGTIKIWTPDRAQSISTFVAPVPDTTTIAAVPPAAAAGAPAQKQNNAHAPGSGPQSAMAAGAGGGAASGTGPSSIHSAMFSPHNPSIVASVHADSHVRVWDTRAYPALTHDFLGHAGLEALTLDWNKYRPTVLATGGVDKTIKIWDLRMVPGVDSNNSAAELSAGRVGMAPARVRHSIVAPVNELLGHDYAIRKIVWSPHSPEMLLSTSYDMTARVWRDMTAGSDTSGTTSRYMSRLNHGSGMVNVFHNHTEFVMGADWSLWGEPGWVATVGWDEMLHVWKAV</sequence>
<organism evidence="13 14">
    <name type="scientific">Magnusiomyces paraingens</name>
    <dbReference type="NCBI Taxonomy" id="2606893"/>
    <lineage>
        <taxon>Eukaryota</taxon>
        <taxon>Fungi</taxon>
        <taxon>Dikarya</taxon>
        <taxon>Ascomycota</taxon>
        <taxon>Saccharomycotina</taxon>
        <taxon>Dipodascomycetes</taxon>
        <taxon>Dipodascales</taxon>
        <taxon>Dipodascaceae</taxon>
        <taxon>Magnusiomyces</taxon>
    </lineage>
</organism>
<dbReference type="InterPro" id="IPR036322">
    <property type="entry name" value="WD40_repeat_dom_sf"/>
</dbReference>
<feature type="repeat" description="WD" evidence="11">
    <location>
        <begin position="121"/>
        <end position="163"/>
    </location>
</feature>
<keyword evidence="14" id="KW-1185">Reference proteome</keyword>
<dbReference type="GO" id="GO:0005829">
    <property type="term" value="C:cytosol"/>
    <property type="evidence" value="ECO:0007669"/>
    <property type="project" value="UniProtKB-SubCell"/>
</dbReference>
<dbReference type="PANTHER" id="PTHR46027:SF1">
    <property type="entry name" value="PEROXISOMAL TARGETING SIGNAL 2 RECEPTOR"/>
    <property type="match status" value="1"/>
</dbReference>
<keyword evidence="8" id="KW-0576">Peroxisome</keyword>
<feature type="repeat" description="WD" evidence="11">
    <location>
        <begin position="279"/>
        <end position="294"/>
    </location>
</feature>
<dbReference type="Gene3D" id="2.130.10.10">
    <property type="entry name" value="YVTN repeat-like/Quinoprotein amine dehydrogenase"/>
    <property type="match status" value="1"/>
</dbReference>
<keyword evidence="6" id="KW-0677">Repeat</keyword>
<keyword evidence="5 11" id="KW-0853">WD repeat</keyword>
<evidence type="ECO:0000256" key="5">
    <source>
        <dbReference type="ARBA" id="ARBA00022574"/>
    </source>
</evidence>
<evidence type="ECO:0000256" key="8">
    <source>
        <dbReference type="ARBA" id="ARBA00023140"/>
    </source>
</evidence>
<evidence type="ECO:0000313" key="14">
    <source>
        <dbReference type="Proteomes" id="UP000398389"/>
    </source>
</evidence>
<evidence type="ECO:0000256" key="9">
    <source>
        <dbReference type="ARBA" id="ARBA00024017"/>
    </source>
</evidence>
<dbReference type="GO" id="GO:0005782">
    <property type="term" value="C:peroxisomal matrix"/>
    <property type="evidence" value="ECO:0007669"/>
    <property type="project" value="UniProtKB-SubCell"/>
</dbReference>